<dbReference type="SUPFAM" id="SSF53448">
    <property type="entry name" value="Nucleotide-diphospho-sugar transferases"/>
    <property type="match status" value="1"/>
</dbReference>
<reference evidence="1" key="1">
    <citation type="submission" date="2021-02" db="EMBL/GenBank/DDBJ databases">
        <title>Phycicoccus sp. MQZ13P-5T, whole genome shotgun sequence.</title>
        <authorList>
            <person name="Tuo L."/>
        </authorList>
    </citation>
    <scope>NUCLEOTIDE SEQUENCE</scope>
    <source>
        <strain evidence="1">MQZ13P-5</strain>
    </source>
</reference>
<dbReference type="InterPro" id="IPR018641">
    <property type="entry name" value="Trfase_1_rSAM/seldom-assoc"/>
</dbReference>
<keyword evidence="2" id="KW-1185">Reference proteome</keyword>
<dbReference type="PANTHER" id="PTHR36529:SF1">
    <property type="entry name" value="GLYCOSYLTRANSFERASE"/>
    <property type="match status" value="1"/>
</dbReference>
<evidence type="ECO:0000313" key="1">
    <source>
        <dbReference type="EMBL" id="MBM6402271.1"/>
    </source>
</evidence>
<protein>
    <submittedName>
        <fullName evidence="1">DUF2064 domain-containing protein</fullName>
    </submittedName>
</protein>
<dbReference type="Proteomes" id="UP001430172">
    <property type="component" value="Unassembled WGS sequence"/>
</dbReference>
<accession>A0ABS2CQW8</accession>
<proteinExistence type="predicted"/>
<comment type="caution">
    <text evidence="1">The sequence shown here is derived from an EMBL/GenBank/DDBJ whole genome shotgun (WGS) entry which is preliminary data.</text>
</comment>
<dbReference type="PANTHER" id="PTHR36529">
    <property type="entry name" value="SLL1095 PROTEIN"/>
    <property type="match status" value="1"/>
</dbReference>
<gene>
    <name evidence="1" type="ORF">JQN70_17885</name>
</gene>
<dbReference type="Pfam" id="PF09837">
    <property type="entry name" value="DUF2064"/>
    <property type="match status" value="1"/>
</dbReference>
<organism evidence="1 2">
    <name type="scientific">Phycicoccus sonneratiae</name>
    <dbReference type="NCBI Taxonomy" id="2807628"/>
    <lineage>
        <taxon>Bacteria</taxon>
        <taxon>Bacillati</taxon>
        <taxon>Actinomycetota</taxon>
        <taxon>Actinomycetes</taxon>
        <taxon>Micrococcales</taxon>
        <taxon>Intrasporangiaceae</taxon>
        <taxon>Phycicoccus</taxon>
    </lineage>
</organism>
<dbReference type="EMBL" id="JAFDVD010000023">
    <property type="protein sequence ID" value="MBM6402271.1"/>
    <property type="molecule type" value="Genomic_DNA"/>
</dbReference>
<dbReference type="InterPro" id="IPR029044">
    <property type="entry name" value="Nucleotide-diphossugar_trans"/>
</dbReference>
<evidence type="ECO:0000313" key="2">
    <source>
        <dbReference type="Proteomes" id="UP001430172"/>
    </source>
</evidence>
<sequence length="228" mass="22693">MAKAPVPGRAKTRLAGVAGAEGAADLAAAALLDTLEAAATAFPPGRRVLALDGDLAAARRGRELAAAAQGWQVVPQAGQGFADRLVEGHRQAHRLAGGPVVQVGMDTPQLCPVLLGDLAEAAHRHGGPVLGPADDGGWWVLVTTDARQAAVLADVPMSRADTGRLTAAALAAAGHPALEAATARDVDLPDDAEAVAALAPGTRFAAAWRELASASGTLSGPTSTGAAP</sequence>
<dbReference type="Gene3D" id="3.90.550.10">
    <property type="entry name" value="Spore Coat Polysaccharide Biosynthesis Protein SpsA, Chain A"/>
    <property type="match status" value="1"/>
</dbReference>
<name>A0ABS2CQW8_9MICO</name>